<evidence type="ECO:0000313" key="2">
    <source>
        <dbReference type="EMBL" id="SUM43927.1"/>
    </source>
</evidence>
<dbReference type="GO" id="GO:0016787">
    <property type="term" value="F:hydrolase activity"/>
    <property type="evidence" value="ECO:0007669"/>
    <property type="project" value="UniProtKB-KW"/>
</dbReference>
<dbReference type="EMBL" id="UHDO01000001">
    <property type="protein sequence ID" value="SUM43927.1"/>
    <property type="molecule type" value="Genomic_DNA"/>
</dbReference>
<dbReference type="EC" id="3.1.1.-" evidence="2"/>
<evidence type="ECO:0000313" key="3">
    <source>
        <dbReference type="Proteomes" id="UP000254047"/>
    </source>
</evidence>
<dbReference type="Proteomes" id="UP000254047">
    <property type="component" value="Unassembled WGS sequence"/>
</dbReference>
<accession>A0A380G076</accession>
<dbReference type="Gene3D" id="3.40.50.1820">
    <property type="entry name" value="alpha/beta hydrolase"/>
    <property type="match status" value="1"/>
</dbReference>
<dbReference type="PRINTS" id="PR00111">
    <property type="entry name" value="ABHYDROLASE"/>
</dbReference>
<dbReference type="InterPro" id="IPR051044">
    <property type="entry name" value="MAG_DAG_Lipase"/>
</dbReference>
<keyword evidence="2" id="KW-0378">Hydrolase</keyword>
<dbReference type="Pfam" id="PF12146">
    <property type="entry name" value="Hydrolase_4"/>
    <property type="match status" value="1"/>
</dbReference>
<protein>
    <submittedName>
        <fullName evidence="2">Lysophospholipase-like protein</fullName>
        <ecNumber evidence="2">3.1.1.-</ecNumber>
    </submittedName>
</protein>
<sequence length="281" mass="32681">MKGLIDMWKWETEQDAKGVIVIVHNILEHTGRYAYVITMLRRNGYHVIMGDLPGQGQTSRINKGHLKSFNVYHESVLEWIKIANEYKLPTFVMGVGLGGLILLNLLEKNDVPIEGMLLLSPMLELQKNNKTRKNMFISNIGKGSKDARFKLGIDYSDLTRNDEVIEETKQDGLILKKVTYKWYNIIIETMKDTLQHIQDIKPLPTLLMYGTEDKLLDTRSIVEVKQQLPTTEFYYKAWEGLYHEIHNEPERDQVMRYVLTFLNNSVNTMGFIVKEEEIEDI</sequence>
<name>A0A380G076_9STAP</name>
<dbReference type="SUPFAM" id="SSF53474">
    <property type="entry name" value="alpha/beta-Hydrolases"/>
    <property type="match status" value="1"/>
</dbReference>
<dbReference type="PANTHER" id="PTHR11614">
    <property type="entry name" value="PHOSPHOLIPASE-RELATED"/>
    <property type="match status" value="1"/>
</dbReference>
<reference evidence="2 3" key="1">
    <citation type="submission" date="2018-06" db="EMBL/GenBank/DDBJ databases">
        <authorList>
            <consortium name="Pathogen Informatics"/>
            <person name="Doyle S."/>
        </authorList>
    </citation>
    <scope>NUCLEOTIDE SEQUENCE [LARGE SCALE GENOMIC DNA]</scope>
    <source>
        <strain evidence="2 3">NCTC13830</strain>
    </source>
</reference>
<proteinExistence type="predicted"/>
<organism evidence="2 3">
    <name type="scientific">Staphylococcus petrasii</name>
    <dbReference type="NCBI Taxonomy" id="1276936"/>
    <lineage>
        <taxon>Bacteria</taxon>
        <taxon>Bacillati</taxon>
        <taxon>Bacillota</taxon>
        <taxon>Bacilli</taxon>
        <taxon>Bacillales</taxon>
        <taxon>Staphylococcaceae</taxon>
        <taxon>Staphylococcus</taxon>
    </lineage>
</organism>
<dbReference type="InterPro" id="IPR022742">
    <property type="entry name" value="Hydrolase_4"/>
</dbReference>
<dbReference type="InterPro" id="IPR000073">
    <property type="entry name" value="AB_hydrolase_1"/>
</dbReference>
<gene>
    <name evidence="2" type="primary">ytpA</name>
    <name evidence="2" type="ORF">NCTC13830_01312</name>
</gene>
<feature type="domain" description="Serine aminopeptidase S33" evidence="1">
    <location>
        <begin position="15"/>
        <end position="250"/>
    </location>
</feature>
<evidence type="ECO:0000259" key="1">
    <source>
        <dbReference type="Pfam" id="PF12146"/>
    </source>
</evidence>
<dbReference type="AlphaFoldDB" id="A0A380G076"/>
<dbReference type="InterPro" id="IPR029058">
    <property type="entry name" value="AB_hydrolase_fold"/>
</dbReference>